<dbReference type="PANTHER" id="PTHR30353">
    <property type="entry name" value="INNER MEMBRANE PROTEIN DEDA-RELATED"/>
    <property type="match status" value="1"/>
</dbReference>
<evidence type="ECO:0000256" key="7">
    <source>
        <dbReference type="SAM" id="Phobius"/>
    </source>
</evidence>
<comment type="caution">
    <text evidence="9">The sequence shown here is derived from an EMBL/GenBank/DDBJ whole genome shotgun (WGS) entry which is preliminary data.</text>
</comment>
<organism evidence="9 10">
    <name type="scientific">Micromonospora craterilacus</name>
    <dbReference type="NCBI Taxonomy" id="1655439"/>
    <lineage>
        <taxon>Bacteria</taxon>
        <taxon>Bacillati</taxon>
        <taxon>Actinomycetota</taxon>
        <taxon>Actinomycetes</taxon>
        <taxon>Micromonosporales</taxon>
        <taxon>Micromonosporaceae</taxon>
        <taxon>Micromonospora</taxon>
    </lineage>
</organism>
<dbReference type="Pfam" id="PF09335">
    <property type="entry name" value="VTT_dom"/>
    <property type="match status" value="1"/>
</dbReference>
<comment type="similarity">
    <text evidence="2">Belongs to the DedA family.</text>
</comment>
<reference evidence="9 10" key="1">
    <citation type="submission" date="2018-01" db="EMBL/GenBank/DDBJ databases">
        <title>Draft genome sequence of Jishengella sp. NA12.</title>
        <authorList>
            <person name="Sahin N."/>
            <person name="Ay H."/>
            <person name="Saygin H."/>
        </authorList>
    </citation>
    <scope>NUCLEOTIDE SEQUENCE [LARGE SCALE GENOMIC DNA]</scope>
    <source>
        <strain evidence="9 10">NA12</strain>
    </source>
</reference>
<dbReference type="EMBL" id="POTY01000031">
    <property type="protein sequence ID" value="PZG21304.1"/>
    <property type="molecule type" value="Genomic_DNA"/>
</dbReference>
<feature type="transmembrane region" description="Helical" evidence="7">
    <location>
        <begin position="240"/>
        <end position="260"/>
    </location>
</feature>
<comment type="subcellular location">
    <subcellularLocation>
        <location evidence="1">Cell membrane</location>
        <topology evidence="1">Multi-pass membrane protein</topology>
    </subcellularLocation>
</comment>
<evidence type="ECO:0000256" key="3">
    <source>
        <dbReference type="ARBA" id="ARBA00022475"/>
    </source>
</evidence>
<proteinExistence type="inferred from homology"/>
<dbReference type="GO" id="GO:0005886">
    <property type="term" value="C:plasma membrane"/>
    <property type="evidence" value="ECO:0007669"/>
    <property type="project" value="UniProtKB-SubCell"/>
</dbReference>
<feature type="transmembrane region" description="Helical" evidence="7">
    <location>
        <begin position="15"/>
        <end position="36"/>
    </location>
</feature>
<evidence type="ECO:0000256" key="5">
    <source>
        <dbReference type="ARBA" id="ARBA00022989"/>
    </source>
</evidence>
<feature type="transmembrane region" description="Helical" evidence="7">
    <location>
        <begin position="415"/>
        <end position="436"/>
    </location>
</feature>
<accession>A0A2W2G304</accession>
<feature type="transmembrane region" description="Helical" evidence="7">
    <location>
        <begin position="362"/>
        <end position="380"/>
    </location>
</feature>
<dbReference type="Proteomes" id="UP000248924">
    <property type="component" value="Unassembled WGS sequence"/>
</dbReference>
<feature type="transmembrane region" description="Helical" evidence="7">
    <location>
        <begin position="267"/>
        <end position="286"/>
    </location>
</feature>
<evidence type="ECO:0000256" key="4">
    <source>
        <dbReference type="ARBA" id="ARBA00022692"/>
    </source>
</evidence>
<name>A0A2W2G304_9ACTN</name>
<dbReference type="PANTHER" id="PTHR30353:SF0">
    <property type="entry name" value="TRANSMEMBRANE PROTEIN"/>
    <property type="match status" value="1"/>
</dbReference>
<evidence type="ECO:0000313" key="9">
    <source>
        <dbReference type="EMBL" id="PZG21304.1"/>
    </source>
</evidence>
<feature type="transmembrane region" description="Helical" evidence="7">
    <location>
        <begin position="144"/>
        <end position="164"/>
    </location>
</feature>
<sequence length="451" mass="46828">MHDLLNSVQSLPPGLIYLVAALVVAAETALIIGLVAPGEATLLLVGFLTYTGTLRLGPALLLMILAAVAGDAVAFRSGRRYGLRLRASRWGARVGAHRWARADAMLARMGGRGVLTARWVAFARTLVPRLAGAAGMPYRRFAPWNLAGVVSWVGGSVLVGHLAGESYDTVSRLLGRATGAVLVLVAALVAVVLAGRWLGRNPDPVRALAARAGRLPPVRWLSARYGLLFFLLSLRLGSAWALLANLAAGVLLLFVVGLAIAWTMRAVVRHSGLALVDGAIASWFALRRTPDAVEATQAAVSVLRGSSLIVVVGVVAVVQAWRHRPWRADLLSVVGTIGAFVPLVVLALVADLTGGGRMVLFSTQNAVVTASLCTLAWLLSRGARWPVAVAAWTTAAVGVIGVGGARLYLGMSTASGTVGAVLLGAAWTAVFMVAWATRDRAVAAGGPPAAG</sequence>
<keyword evidence="5 7" id="KW-1133">Transmembrane helix</keyword>
<dbReference type="InterPro" id="IPR032816">
    <property type="entry name" value="VTT_dom"/>
</dbReference>
<evidence type="ECO:0000313" key="10">
    <source>
        <dbReference type="Proteomes" id="UP000248924"/>
    </source>
</evidence>
<protein>
    <submittedName>
        <fullName evidence="9">Phospholipid phosphatase</fullName>
    </submittedName>
</protein>
<dbReference type="OrthoDB" id="9813426at2"/>
<dbReference type="InterPro" id="IPR032818">
    <property type="entry name" value="DedA-like"/>
</dbReference>
<evidence type="ECO:0000256" key="2">
    <source>
        <dbReference type="ARBA" id="ARBA00010792"/>
    </source>
</evidence>
<gene>
    <name evidence="9" type="ORF">C1I95_07665</name>
</gene>
<feature type="transmembrane region" description="Helical" evidence="7">
    <location>
        <begin position="298"/>
        <end position="318"/>
    </location>
</feature>
<dbReference type="RefSeq" id="WP_111213076.1">
    <property type="nucleotide sequence ID" value="NZ_POTY01000031.1"/>
</dbReference>
<keyword evidence="4 7" id="KW-0812">Transmembrane</keyword>
<keyword evidence="3" id="KW-1003">Cell membrane</keyword>
<keyword evidence="6 7" id="KW-0472">Membrane</keyword>
<keyword evidence="10" id="KW-1185">Reference proteome</keyword>
<evidence type="ECO:0000256" key="1">
    <source>
        <dbReference type="ARBA" id="ARBA00004651"/>
    </source>
</evidence>
<feature type="domain" description="VTT" evidence="8">
    <location>
        <begin position="37"/>
        <end position="161"/>
    </location>
</feature>
<evidence type="ECO:0000256" key="6">
    <source>
        <dbReference type="ARBA" id="ARBA00023136"/>
    </source>
</evidence>
<feature type="transmembrane region" description="Helical" evidence="7">
    <location>
        <begin position="330"/>
        <end position="350"/>
    </location>
</feature>
<feature type="transmembrane region" description="Helical" evidence="7">
    <location>
        <begin position="387"/>
        <end position="409"/>
    </location>
</feature>
<dbReference type="AlphaFoldDB" id="A0A2W2G304"/>
<feature type="transmembrane region" description="Helical" evidence="7">
    <location>
        <begin position="176"/>
        <end position="198"/>
    </location>
</feature>
<evidence type="ECO:0000259" key="8">
    <source>
        <dbReference type="Pfam" id="PF09335"/>
    </source>
</evidence>